<dbReference type="SUPFAM" id="SSF47336">
    <property type="entry name" value="ACP-like"/>
    <property type="match status" value="1"/>
</dbReference>
<dbReference type="Pfam" id="PF00501">
    <property type="entry name" value="AMP-binding"/>
    <property type="match status" value="1"/>
</dbReference>
<dbReference type="NCBIfam" id="TIGR01733">
    <property type="entry name" value="AA-adenyl-dom"/>
    <property type="match status" value="1"/>
</dbReference>
<evidence type="ECO:0000256" key="3">
    <source>
        <dbReference type="SAM" id="MobiDB-lite"/>
    </source>
</evidence>
<dbReference type="Gene3D" id="3.30.300.30">
    <property type="match status" value="1"/>
</dbReference>
<sequence length="1333" mass="143410">MSAAPHPPHPAVATALPVLELPLDRPRPAVPAPDLRRTERTIEPRLATALRTAGAQAGGDLFDGLLGAFVATLYRLTAQGFIVVGVASGTRALCLATHAQLSFDTLVAECHAAMRSAPPGPSSPASVRFDFDGDIGDSDEGDSFELALDLRTFHAGLVAEARYDAQLFDEASVQRWLEIFECVIRSVAQAPGLPIGRLEVLSAEAASVLAALQPPRTPLAGEPFAHAGFAAQAAHDPTRPAVQDGSRRCSYGELDALSNRLAHALRERGIGRGQRVGLCLERGIDMMVALLAVLKSGAAYVPLDPSFPQARLDYYAEDAAFSLLLTSSGVASAPRAWCVDAAARVFELDREAGWRTGPAHALPPGDQDAHPEDIAYVIYTSGSTGKPKGVCVPHRAVANLMQSMQQAPGIGPGDRLAAVTTLSFDMAVPEVLLPLAAGAEIVLVQRDVAMDGRLLRAMLDDERITVLQATPGMWQLLLEAGWQGRIGAGPGLRGWIGAEPVRARLALELLERCTELWNLYGPTETTVWSTAWAMQRDAVASRGVSIGRPIDNTGVWILDGELQPCPVGVPGEICIDGQGVTLGYLERDELTAERFVDVDILGTRTRVYRSGDRGRWRNDGLLEHMGRLDFQVKVRGYRIEPGEIEARCNEYAGVSRSVVVAREDHPGDVRLVAYLALAPGAAPDRRALAQHLRERLPSYMVPQHMVMLAALPTLPNGKVDRASLPPPHAVPLPSAAMPAASRPPPACRPDRRSAPLTPAQERIRKLEAEHPGRAFHNMPCAQRLVGELDTARFEAALRDSVRRQPALRTRIEADPHTGVALQSIAAHAELPLPLVDLRHLPADQREAELLDRMQELADRPIDIHRAPMAHAALFRLAEQDHAFVFVAHHLVWDDSSFDVLARELSATFGAGLHAGAQPLPPIGATHGDHAEWLAEWMEEPAFEEQLGFWRHRAAAAPVPAARTDLPRRAGRHGRGGAQRIGLGLAATQRLRGVARGMDATLGELAFGIYALTLGHATGAEAISIAHPVDGRQQPGARGVMGLFDNLPPASLKVDMRQSLPQFVQGVKEELRTLAAYQHAPFERFVAASPWKFSFRDASDGPHRLAGLPAQAMHLMQRGATEDIALRLVDRPHGLEGALVCNSAIYLHETGTLLRERYLELLQRAADRPEAALASIASAEGSASAAYLQQRLAGTGAKAVDTASVVGAMSMPASGTPTARSTPHLVQPGQARLAQVWADVIRIDVRDIRASDNFFELGGDSLLAQRAVQQTEMLLGYRVAPQRYLFETLGQIAASSLAAPLCTADPPCAPAPDVAGTAPSRGLLERTLGWRRRS</sequence>
<keyword evidence="1" id="KW-0596">Phosphopantetheine</keyword>
<dbReference type="Pfam" id="PF00668">
    <property type="entry name" value="Condensation"/>
    <property type="match status" value="1"/>
</dbReference>
<dbReference type="InterPro" id="IPR020845">
    <property type="entry name" value="AMP-binding_CS"/>
</dbReference>
<dbReference type="Gene3D" id="2.30.38.10">
    <property type="entry name" value="Luciferase, Domain 3"/>
    <property type="match status" value="1"/>
</dbReference>
<dbReference type="InterPro" id="IPR010071">
    <property type="entry name" value="AA_adenyl_dom"/>
</dbReference>
<dbReference type="InterPro" id="IPR009081">
    <property type="entry name" value="PP-bd_ACP"/>
</dbReference>
<protein>
    <submittedName>
        <fullName evidence="8">Polyketide synthase PksJ</fullName>
    </submittedName>
</protein>
<evidence type="ECO:0000256" key="1">
    <source>
        <dbReference type="ARBA" id="ARBA00022450"/>
    </source>
</evidence>
<dbReference type="GO" id="GO:0031177">
    <property type="term" value="F:phosphopantetheine binding"/>
    <property type="evidence" value="ECO:0007669"/>
    <property type="project" value="TreeGrafter"/>
</dbReference>
<dbReference type="Gene3D" id="3.30.559.30">
    <property type="entry name" value="Nonribosomal peptide synthetase, condensation domain"/>
    <property type="match status" value="3"/>
</dbReference>
<evidence type="ECO:0000259" key="7">
    <source>
        <dbReference type="Pfam" id="PF13193"/>
    </source>
</evidence>
<keyword evidence="2" id="KW-0597">Phosphoprotein</keyword>
<dbReference type="EMBL" id="LR743508">
    <property type="protein sequence ID" value="CAA2109139.1"/>
    <property type="molecule type" value="Genomic_DNA"/>
</dbReference>
<dbReference type="SUPFAM" id="SSF56801">
    <property type="entry name" value="Acetyl-CoA synthetase-like"/>
    <property type="match status" value="1"/>
</dbReference>
<dbReference type="Pfam" id="PF13193">
    <property type="entry name" value="AMP-binding_C"/>
    <property type="match status" value="1"/>
</dbReference>
<evidence type="ECO:0000313" key="8">
    <source>
        <dbReference type="EMBL" id="CAA2109139.1"/>
    </source>
</evidence>
<reference evidence="8" key="1">
    <citation type="submission" date="2019-12" db="EMBL/GenBank/DDBJ databases">
        <authorList>
            <person name="Cremers G."/>
        </authorList>
    </citation>
    <scope>NUCLEOTIDE SEQUENCE</scope>
    <source>
        <strain evidence="8">Vvax</strain>
    </source>
</reference>
<dbReference type="InterPro" id="IPR001242">
    <property type="entry name" value="Condensation_dom"/>
</dbReference>
<dbReference type="FunFam" id="3.40.50.980:FF:000001">
    <property type="entry name" value="Non-ribosomal peptide synthetase"/>
    <property type="match status" value="1"/>
</dbReference>
<dbReference type="SUPFAM" id="SSF52777">
    <property type="entry name" value="CoA-dependent acyltransferases"/>
    <property type="match status" value="3"/>
</dbReference>
<feature type="domain" description="AMP-dependent synthetase/ligase" evidence="4">
    <location>
        <begin position="229"/>
        <end position="585"/>
    </location>
</feature>
<dbReference type="InterPro" id="IPR036736">
    <property type="entry name" value="ACP-like_sf"/>
</dbReference>
<evidence type="ECO:0000259" key="5">
    <source>
        <dbReference type="Pfam" id="PF00550"/>
    </source>
</evidence>
<name>A0A679JEA6_VARPD</name>
<evidence type="ECO:0000256" key="2">
    <source>
        <dbReference type="ARBA" id="ARBA00022553"/>
    </source>
</evidence>
<proteinExistence type="predicted"/>
<dbReference type="InterPro" id="IPR045851">
    <property type="entry name" value="AMP-bd_C_sf"/>
</dbReference>
<accession>A0A679JEA6</accession>
<feature type="domain" description="Condensation" evidence="6">
    <location>
        <begin position="752"/>
        <end position="1171"/>
    </location>
</feature>
<dbReference type="FunFam" id="3.30.300.30:FF:000010">
    <property type="entry name" value="Enterobactin synthetase component F"/>
    <property type="match status" value="1"/>
</dbReference>
<dbReference type="GO" id="GO:0043041">
    <property type="term" value="P:amino acid activation for nonribosomal peptide biosynthetic process"/>
    <property type="evidence" value="ECO:0007669"/>
    <property type="project" value="TreeGrafter"/>
</dbReference>
<dbReference type="InterPro" id="IPR023213">
    <property type="entry name" value="CAT-like_dom_sf"/>
</dbReference>
<organism evidence="8">
    <name type="scientific">Variovorax paradoxus</name>
    <dbReference type="NCBI Taxonomy" id="34073"/>
    <lineage>
        <taxon>Bacteria</taxon>
        <taxon>Pseudomonadati</taxon>
        <taxon>Pseudomonadota</taxon>
        <taxon>Betaproteobacteria</taxon>
        <taxon>Burkholderiales</taxon>
        <taxon>Comamonadaceae</taxon>
        <taxon>Variovorax</taxon>
    </lineage>
</organism>
<dbReference type="CDD" id="cd05930">
    <property type="entry name" value="A_NRPS"/>
    <property type="match status" value="1"/>
</dbReference>
<dbReference type="FunFam" id="3.40.50.12780:FF:000012">
    <property type="entry name" value="Non-ribosomal peptide synthetase"/>
    <property type="match status" value="1"/>
</dbReference>
<dbReference type="PROSITE" id="PS00455">
    <property type="entry name" value="AMP_BINDING"/>
    <property type="match status" value="1"/>
</dbReference>
<dbReference type="GO" id="GO:0005829">
    <property type="term" value="C:cytosol"/>
    <property type="evidence" value="ECO:0007669"/>
    <property type="project" value="TreeGrafter"/>
</dbReference>
<evidence type="ECO:0000259" key="6">
    <source>
        <dbReference type="Pfam" id="PF00668"/>
    </source>
</evidence>
<dbReference type="GO" id="GO:0047527">
    <property type="term" value="F:2,3-dihydroxybenzoate-serine ligase activity"/>
    <property type="evidence" value="ECO:0007669"/>
    <property type="project" value="TreeGrafter"/>
</dbReference>
<dbReference type="Gene3D" id="3.40.50.980">
    <property type="match status" value="2"/>
</dbReference>
<feature type="domain" description="Carrier" evidence="5">
    <location>
        <begin position="1231"/>
        <end position="1293"/>
    </location>
</feature>
<gene>
    <name evidence="8" type="primary">pksJ_2</name>
    <name evidence="8" type="ORF">VVAX_05410</name>
</gene>
<dbReference type="InterPro" id="IPR000873">
    <property type="entry name" value="AMP-dep_synth/lig_dom"/>
</dbReference>
<dbReference type="PANTHER" id="PTHR45527">
    <property type="entry name" value="NONRIBOSOMAL PEPTIDE SYNTHETASE"/>
    <property type="match status" value="1"/>
</dbReference>
<feature type="domain" description="AMP-binding enzyme C-terminal" evidence="7">
    <location>
        <begin position="643"/>
        <end position="718"/>
    </location>
</feature>
<dbReference type="PANTHER" id="PTHR45527:SF1">
    <property type="entry name" value="FATTY ACID SYNTHASE"/>
    <property type="match status" value="1"/>
</dbReference>
<dbReference type="Gene3D" id="1.10.1200.10">
    <property type="entry name" value="ACP-like"/>
    <property type="match status" value="1"/>
</dbReference>
<feature type="region of interest" description="Disordered" evidence="3">
    <location>
        <begin position="732"/>
        <end position="757"/>
    </location>
</feature>
<dbReference type="Pfam" id="PF00550">
    <property type="entry name" value="PP-binding"/>
    <property type="match status" value="1"/>
</dbReference>
<dbReference type="GO" id="GO:0009366">
    <property type="term" value="C:enterobactin synthetase complex"/>
    <property type="evidence" value="ECO:0007669"/>
    <property type="project" value="TreeGrafter"/>
</dbReference>
<dbReference type="Gene3D" id="3.30.559.10">
    <property type="entry name" value="Chloramphenicol acetyltransferase-like domain"/>
    <property type="match status" value="1"/>
</dbReference>
<dbReference type="GO" id="GO:0009239">
    <property type="term" value="P:enterobactin biosynthetic process"/>
    <property type="evidence" value="ECO:0007669"/>
    <property type="project" value="TreeGrafter"/>
</dbReference>
<evidence type="ECO:0000259" key="4">
    <source>
        <dbReference type="Pfam" id="PF00501"/>
    </source>
</evidence>
<dbReference type="InterPro" id="IPR025110">
    <property type="entry name" value="AMP-bd_C"/>
</dbReference>